<evidence type="ECO:0000256" key="1">
    <source>
        <dbReference type="ARBA" id="ARBA00004328"/>
    </source>
</evidence>
<dbReference type="InterPro" id="IPR054612">
    <property type="entry name" value="Phage_capsid-like_C"/>
</dbReference>
<accession>A0ABT0B0Y3</accession>
<dbReference type="InterPro" id="IPR024455">
    <property type="entry name" value="Phage_capsid"/>
</dbReference>
<proteinExistence type="predicted"/>
<evidence type="ECO:0000313" key="3">
    <source>
        <dbReference type="EMBL" id="MCJ2178675.1"/>
    </source>
</evidence>
<evidence type="ECO:0000259" key="2">
    <source>
        <dbReference type="Pfam" id="PF05065"/>
    </source>
</evidence>
<dbReference type="EMBL" id="JALHLE010000010">
    <property type="protein sequence ID" value="MCJ2178675.1"/>
    <property type="molecule type" value="Genomic_DNA"/>
</dbReference>
<dbReference type="SUPFAM" id="SSF56563">
    <property type="entry name" value="Major capsid protein gp5"/>
    <property type="match status" value="1"/>
</dbReference>
<organism evidence="3 4">
    <name type="scientific">Novosphingobium album</name>
    <name type="common">ex Hu et al. 2023</name>
    <dbReference type="NCBI Taxonomy" id="2930093"/>
    <lineage>
        <taxon>Bacteria</taxon>
        <taxon>Pseudomonadati</taxon>
        <taxon>Pseudomonadota</taxon>
        <taxon>Alphaproteobacteria</taxon>
        <taxon>Sphingomonadales</taxon>
        <taxon>Sphingomonadaceae</taxon>
        <taxon>Novosphingobium</taxon>
    </lineage>
</organism>
<reference evidence="3" key="1">
    <citation type="submission" date="2022-03" db="EMBL/GenBank/DDBJ databases">
        <title>Identification of a novel bacterium isolated from mangrove sediments.</title>
        <authorList>
            <person name="Pan X."/>
        </authorList>
    </citation>
    <scope>NUCLEOTIDE SEQUENCE</scope>
    <source>
        <strain evidence="3">B2580</strain>
    </source>
</reference>
<feature type="domain" description="Phage capsid-like C-terminal" evidence="2">
    <location>
        <begin position="87"/>
        <end position="372"/>
    </location>
</feature>
<keyword evidence="4" id="KW-1185">Reference proteome</keyword>
<dbReference type="Gene3D" id="3.30.2320.10">
    <property type="entry name" value="hypothetical protein PF0899 domain"/>
    <property type="match status" value="1"/>
</dbReference>
<evidence type="ECO:0000313" key="4">
    <source>
        <dbReference type="Proteomes" id="UP001162880"/>
    </source>
</evidence>
<dbReference type="NCBIfam" id="TIGR01554">
    <property type="entry name" value="major_cap_HK97"/>
    <property type="match status" value="1"/>
</dbReference>
<dbReference type="Proteomes" id="UP001162880">
    <property type="component" value="Unassembled WGS sequence"/>
</dbReference>
<sequence length="375" mass="39541">MDTPTEPLDASFDLVTRQDATEQAVEALRGDVDEVKSRLDRVSRAARPALDGSAAPSLEVKGFVEGYLRRGRETELKSLSSASGTEGGYTVPQEIDALIAARLKSISPIRSIAQVVQTGSAGYRKLITTGGTASGWVSETAARPETATPEFAEIAPPSGELYANPAASQAMLDDAMFDVQSWLADEIAMEFARAEGAAFVNGSGTNQPKGFLTGATSAADDAARAFGTLQHIVSGEAAGLGSTIELVLIDLVHALKAGHRQGASWVMNSATLAEVRKLKTSDGAFLWQPGLVDGQPDRLLGYPVAEAEDMPDVAADACPIAFGNFRAGYLIAERSATAILRDPFTNKPFVHFYATKRIGGQVLDSDAIKLLKIAA</sequence>
<comment type="caution">
    <text evidence="3">The sequence shown here is derived from an EMBL/GenBank/DDBJ whole genome shotgun (WGS) entry which is preliminary data.</text>
</comment>
<gene>
    <name evidence="3" type="ORF">MTR64_08875</name>
</gene>
<comment type="subcellular location">
    <subcellularLocation>
        <location evidence="1">Virion</location>
    </subcellularLocation>
</comment>
<protein>
    <submittedName>
        <fullName evidence="3">Phage major capsid protein</fullName>
    </submittedName>
</protein>
<dbReference type="Gene3D" id="3.30.2400.10">
    <property type="entry name" value="Major capsid protein gp5"/>
    <property type="match status" value="1"/>
</dbReference>
<name>A0ABT0B0Y3_9SPHN</name>
<dbReference type="Pfam" id="PF05065">
    <property type="entry name" value="Phage_capsid"/>
    <property type="match status" value="1"/>
</dbReference>